<sequence>MADGDRGKSQSSTIPPPQGQPLDAALSPNPLSQTSAPQVGCRAVALGTESQAELDNLSLRSSSCPSSPSDSQCVSPPPELVLIVEPLLAPHAHLLLAASPPHPASDWHKEAMNSI</sequence>
<feature type="compositionally biased region" description="Low complexity" evidence="1">
    <location>
        <begin position="61"/>
        <end position="76"/>
    </location>
</feature>
<dbReference type="Proteomes" id="UP000518266">
    <property type="component" value="Unassembled WGS sequence"/>
</dbReference>
<evidence type="ECO:0000256" key="1">
    <source>
        <dbReference type="SAM" id="MobiDB-lite"/>
    </source>
</evidence>
<dbReference type="AlphaFoldDB" id="A0A7J5Z7Z4"/>
<name>A0A7J5Z7Z4_DISMA</name>
<dbReference type="EMBL" id="JAAKFY010000005">
    <property type="protein sequence ID" value="KAF3857209.1"/>
    <property type="molecule type" value="Genomic_DNA"/>
</dbReference>
<proteinExistence type="predicted"/>
<reference evidence="2 3" key="1">
    <citation type="submission" date="2020-03" db="EMBL/GenBank/DDBJ databases">
        <title>Dissostichus mawsoni Genome sequencing and assembly.</title>
        <authorList>
            <person name="Park H."/>
        </authorList>
    </citation>
    <scope>NUCLEOTIDE SEQUENCE [LARGE SCALE GENOMIC DNA]</scope>
    <source>
        <strain evidence="2">DM0001</strain>
        <tissue evidence="2">Muscle</tissue>
    </source>
</reference>
<organism evidence="2 3">
    <name type="scientific">Dissostichus mawsoni</name>
    <name type="common">Antarctic cod</name>
    <dbReference type="NCBI Taxonomy" id="36200"/>
    <lineage>
        <taxon>Eukaryota</taxon>
        <taxon>Metazoa</taxon>
        <taxon>Chordata</taxon>
        <taxon>Craniata</taxon>
        <taxon>Vertebrata</taxon>
        <taxon>Euteleostomi</taxon>
        <taxon>Actinopterygii</taxon>
        <taxon>Neopterygii</taxon>
        <taxon>Teleostei</taxon>
        <taxon>Neoteleostei</taxon>
        <taxon>Acanthomorphata</taxon>
        <taxon>Eupercaria</taxon>
        <taxon>Perciformes</taxon>
        <taxon>Notothenioidei</taxon>
        <taxon>Nototheniidae</taxon>
        <taxon>Dissostichus</taxon>
    </lineage>
</organism>
<accession>A0A7J5Z7Z4</accession>
<gene>
    <name evidence="2" type="ORF">F7725_009068</name>
</gene>
<evidence type="ECO:0000313" key="3">
    <source>
        <dbReference type="Proteomes" id="UP000518266"/>
    </source>
</evidence>
<keyword evidence="3" id="KW-1185">Reference proteome</keyword>
<evidence type="ECO:0000313" key="2">
    <source>
        <dbReference type="EMBL" id="KAF3857209.1"/>
    </source>
</evidence>
<feature type="region of interest" description="Disordered" evidence="1">
    <location>
        <begin position="57"/>
        <end position="76"/>
    </location>
</feature>
<protein>
    <submittedName>
        <fullName evidence="2">Uncharacterized protein</fullName>
    </submittedName>
</protein>
<comment type="caution">
    <text evidence="2">The sequence shown here is derived from an EMBL/GenBank/DDBJ whole genome shotgun (WGS) entry which is preliminary data.</text>
</comment>
<feature type="region of interest" description="Disordered" evidence="1">
    <location>
        <begin position="1"/>
        <end position="38"/>
    </location>
</feature>